<name>A0ABS0CAJ9_9NOCA</name>
<dbReference type="Proteomes" id="UP000807309">
    <property type="component" value="Unassembled WGS sequence"/>
</dbReference>
<dbReference type="InterPro" id="IPR011032">
    <property type="entry name" value="GroES-like_sf"/>
</dbReference>
<organism evidence="5 6">
    <name type="scientific">Nocardia abscessus</name>
    <dbReference type="NCBI Taxonomy" id="120957"/>
    <lineage>
        <taxon>Bacteria</taxon>
        <taxon>Bacillati</taxon>
        <taxon>Actinomycetota</taxon>
        <taxon>Actinomycetes</taxon>
        <taxon>Mycobacteriales</taxon>
        <taxon>Nocardiaceae</taxon>
        <taxon>Nocardia</taxon>
    </lineage>
</organism>
<keyword evidence="2" id="KW-0479">Metal-binding</keyword>
<protein>
    <submittedName>
        <fullName evidence="5">Alcohol dehydrogenase catalytic domain-containing protein</fullName>
    </submittedName>
</protein>
<sequence length="345" mass="35846">MKRLMLTGPGAMRWEEHPEPVLSGPGQALVRPVALATCDIDPAVLRGAFPLPGPYPFGHEGVAEVVATGPEVRTVAVGDLVVVPFQISCGSCRACARGRTGNCTSHPRLSTFGLGPMGGLNWGGLWADLALVPHADAMLVRLPSGVDPVAVASASDNIPDAYRAVGPRLADDPGAEVLVLGGPAAPSIGLYATGLAVALGSARVVYLDDSAERLDIAKAFGAEAIEGPPDARVGRFPIVVEAAGGAKALRAAIDATTYDSWCTSVSVQLQDVALPILDMYTRCCTLHTGRAHVRPVIPQVLDLVVTGRFDPSLVTTATATWDEAVDALLETPMKLVAVRRDAPST</sequence>
<feature type="domain" description="Alcohol dehydrogenase-like N-terminal" evidence="4">
    <location>
        <begin position="24"/>
        <end position="142"/>
    </location>
</feature>
<dbReference type="InterPro" id="IPR013154">
    <property type="entry name" value="ADH-like_N"/>
</dbReference>
<keyword evidence="6" id="KW-1185">Reference proteome</keyword>
<evidence type="ECO:0000313" key="5">
    <source>
        <dbReference type="EMBL" id="MBF6226562.1"/>
    </source>
</evidence>
<evidence type="ECO:0000256" key="1">
    <source>
        <dbReference type="ARBA" id="ARBA00001947"/>
    </source>
</evidence>
<evidence type="ECO:0000259" key="4">
    <source>
        <dbReference type="Pfam" id="PF08240"/>
    </source>
</evidence>
<evidence type="ECO:0000256" key="2">
    <source>
        <dbReference type="ARBA" id="ARBA00022723"/>
    </source>
</evidence>
<keyword evidence="3" id="KW-0862">Zinc</keyword>
<evidence type="ECO:0000313" key="6">
    <source>
        <dbReference type="Proteomes" id="UP000807309"/>
    </source>
</evidence>
<dbReference type="SUPFAM" id="SSF50129">
    <property type="entry name" value="GroES-like"/>
    <property type="match status" value="1"/>
</dbReference>
<dbReference type="RefSeq" id="WP_195033676.1">
    <property type="nucleotide sequence ID" value="NZ_JADLRE010000011.1"/>
</dbReference>
<dbReference type="PANTHER" id="PTHR42813:SF7">
    <property type="entry name" value="ALCOHOL DEHYDROGENASE (ZN-DEPENDENT)-RELATED"/>
    <property type="match status" value="1"/>
</dbReference>
<dbReference type="InterPro" id="IPR036291">
    <property type="entry name" value="NAD(P)-bd_dom_sf"/>
</dbReference>
<comment type="caution">
    <text evidence="5">The sequence shown here is derived from an EMBL/GenBank/DDBJ whole genome shotgun (WGS) entry which is preliminary data.</text>
</comment>
<evidence type="ECO:0000256" key="3">
    <source>
        <dbReference type="ARBA" id="ARBA00022833"/>
    </source>
</evidence>
<dbReference type="SUPFAM" id="SSF51735">
    <property type="entry name" value="NAD(P)-binding Rossmann-fold domains"/>
    <property type="match status" value="1"/>
</dbReference>
<reference evidence="5 6" key="1">
    <citation type="submission" date="2020-10" db="EMBL/GenBank/DDBJ databases">
        <title>Identification of Nocardia species via Next-generation sequencing and recognition of intraspecies genetic diversity.</title>
        <authorList>
            <person name="Li P."/>
            <person name="Li P."/>
            <person name="Lu B."/>
        </authorList>
    </citation>
    <scope>NUCLEOTIDE SEQUENCE [LARGE SCALE GENOMIC DNA]</scope>
    <source>
        <strain evidence="5 6">N-11</strain>
    </source>
</reference>
<gene>
    <name evidence="5" type="ORF">IU470_15805</name>
</gene>
<dbReference type="Pfam" id="PF08240">
    <property type="entry name" value="ADH_N"/>
    <property type="match status" value="1"/>
</dbReference>
<dbReference type="Gene3D" id="3.90.180.10">
    <property type="entry name" value="Medium-chain alcohol dehydrogenases, catalytic domain"/>
    <property type="match status" value="1"/>
</dbReference>
<accession>A0ABS0CAJ9</accession>
<proteinExistence type="predicted"/>
<dbReference type="EMBL" id="JADLRE010000011">
    <property type="protein sequence ID" value="MBF6226562.1"/>
    <property type="molecule type" value="Genomic_DNA"/>
</dbReference>
<comment type="cofactor">
    <cofactor evidence="1">
        <name>Zn(2+)</name>
        <dbReference type="ChEBI" id="CHEBI:29105"/>
    </cofactor>
</comment>
<dbReference type="PANTHER" id="PTHR42813">
    <property type="entry name" value="ZINC-TYPE ALCOHOL DEHYDROGENASE-LIKE"/>
    <property type="match status" value="1"/>
</dbReference>
<dbReference type="Gene3D" id="3.40.50.720">
    <property type="entry name" value="NAD(P)-binding Rossmann-like Domain"/>
    <property type="match status" value="1"/>
</dbReference>